<protein>
    <submittedName>
        <fullName evidence="2">Type IV fimbrial biogenesis protein FimT</fullName>
    </submittedName>
</protein>
<dbReference type="RefSeq" id="WP_132649434.1">
    <property type="nucleotide sequence ID" value="NZ_CP181386.1"/>
</dbReference>
<accession>A0A4R2LXL1</accession>
<comment type="caution">
    <text evidence="2">The sequence shown here is derived from an EMBL/GenBank/DDBJ whole genome shotgun (WGS) entry which is preliminary data.</text>
</comment>
<evidence type="ECO:0000256" key="1">
    <source>
        <dbReference type="SAM" id="Phobius"/>
    </source>
</evidence>
<name>A0A4R2LXL1_RUBGE</name>
<feature type="transmembrane region" description="Helical" evidence="1">
    <location>
        <begin position="12"/>
        <end position="36"/>
    </location>
</feature>
<dbReference type="InterPro" id="IPR045584">
    <property type="entry name" value="Pilin-like"/>
</dbReference>
<sequence>MTTFRRPRCHGLTLVELMVVVALLGVLLALGAPSLFDYIRVQRLKSISAQFGTDVQYARSQAVAHGLRSFVLFPAAGSAVSCYTIYELRPGADATKLYCDCTRGAGQACPNPVSVELRTVALPGDGGVHLKLPAGDRGFGFDPLTGGLLTHSSDWLPEPLNAFVVNAELDGSRSLRTTIGRAGRPTVCASQASLGAAAC</sequence>
<keyword evidence="1" id="KW-1133">Transmembrane helix</keyword>
<gene>
    <name evidence="2" type="ORF">EV684_11755</name>
</gene>
<reference evidence="2 3" key="1">
    <citation type="submission" date="2019-03" db="EMBL/GenBank/DDBJ databases">
        <title>Genomic Encyclopedia of Type Strains, Phase IV (KMG-IV): sequencing the most valuable type-strain genomes for metagenomic binning, comparative biology and taxonomic classification.</title>
        <authorList>
            <person name="Goeker M."/>
        </authorList>
    </citation>
    <scope>NUCLEOTIDE SEQUENCE [LARGE SCALE GENOMIC DNA]</scope>
    <source>
        <strain evidence="2 3">DSM 1709</strain>
    </source>
</reference>
<dbReference type="OrthoDB" id="9180128at2"/>
<dbReference type="SUPFAM" id="SSF54523">
    <property type="entry name" value="Pili subunits"/>
    <property type="match status" value="1"/>
</dbReference>
<dbReference type="NCBIfam" id="TIGR02532">
    <property type="entry name" value="IV_pilin_GFxxxE"/>
    <property type="match status" value="1"/>
</dbReference>
<organism evidence="2 3">
    <name type="scientific">Rubrivivax gelatinosus</name>
    <name type="common">Rhodocyclus gelatinosus</name>
    <name type="synonym">Rhodopseudomonas gelatinosa</name>
    <dbReference type="NCBI Taxonomy" id="28068"/>
    <lineage>
        <taxon>Bacteria</taxon>
        <taxon>Pseudomonadati</taxon>
        <taxon>Pseudomonadota</taxon>
        <taxon>Betaproteobacteria</taxon>
        <taxon>Burkholderiales</taxon>
        <taxon>Sphaerotilaceae</taxon>
        <taxon>Rubrivivax</taxon>
    </lineage>
</organism>
<keyword evidence="1" id="KW-0472">Membrane</keyword>
<evidence type="ECO:0000313" key="3">
    <source>
        <dbReference type="Proteomes" id="UP000295106"/>
    </source>
</evidence>
<dbReference type="EMBL" id="SLXD01000017">
    <property type="protein sequence ID" value="TCO98410.1"/>
    <property type="molecule type" value="Genomic_DNA"/>
</dbReference>
<evidence type="ECO:0000313" key="2">
    <source>
        <dbReference type="EMBL" id="TCO98410.1"/>
    </source>
</evidence>
<dbReference type="InterPro" id="IPR012902">
    <property type="entry name" value="N_methyl_site"/>
</dbReference>
<dbReference type="PROSITE" id="PS00409">
    <property type="entry name" value="PROKAR_NTER_METHYL"/>
    <property type="match status" value="1"/>
</dbReference>
<dbReference type="AlphaFoldDB" id="A0A4R2LXL1"/>
<keyword evidence="1" id="KW-0812">Transmembrane</keyword>
<proteinExistence type="predicted"/>
<dbReference type="Gene3D" id="3.30.700.10">
    <property type="entry name" value="Glycoprotein, Type 4 Pilin"/>
    <property type="match status" value="1"/>
</dbReference>
<dbReference type="Proteomes" id="UP000295106">
    <property type="component" value="Unassembled WGS sequence"/>
</dbReference>
<dbReference type="GeneID" id="99683729"/>
<dbReference type="Pfam" id="PF07963">
    <property type="entry name" value="N_methyl"/>
    <property type="match status" value="1"/>
</dbReference>